<dbReference type="RefSeq" id="WP_169602655.1">
    <property type="nucleotide sequence ID" value="NZ_CP046565.1"/>
</dbReference>
<keyword evidence="5" id="KW-0249">Electron transport</keyword>
<dbReference type="Gene3D" id="3.30.70.20">
    <property type="match status" value="1"/>
</dbReference>
<dbReference type="GO" id="GO:0051539">
    <property type="term" value="F:4 iron, 4 sulfur cluster binding"/>
    <property type="evidence" value="ECO:0007669"/>
    <property type="project" value="UniProtKB-KW"/>
</dbReference>
<evidence type="ECO:0000313" key="10">
    <source>
        <dbReference type="Proteomes" id="UP000503004"/>
    </source>
</evidence>
<dbReference type="PROSITE" id="PS51379">
    <property type="entry name" value="4FE4S_FER_2"/>
    <property type="match status" value="2"/>
</dbReference>
<evidence type="ECO:0000313" key="9">
    <source>
        <dbReference type="EMBL" id="QJD29366.1"/>
    </source>
</evidence>
<dbReference type="InterPro" id="IPR017896">
    <property type="entry name" value="4Fe4S_Fe-S-bd"/>
</dbReference>
<comment type="cofactor">
    <cofactor evidence="1">
        <name>[4Fe-4S] cluster</name>
        <dbReference type="ChEBI" id="CHEBI:49883"/>
    </cofactor>
</comment>
<dbReference type="FunFam" id="3.30.70.20:FF:000045">
    <property type="entry name" value="Ferredoxin, 4Fe-4S"/>
    <property type="match status" value="1"/>
</dbReference>
<dbReference type="GO" id="GO:0046872">
    <property type="term" value="F:metal ion binding"/>
    <property type="evidence" value="ECO:0007669"/>
    <property type="project" value="UniProtKB-KW"/>
</dbReference>
<evidence type="ECO:0000256" key="2">
    <source>
        <dbReference type="ARBA" id="ARBA00022448"/>
    </source>
</evidence>
<gene>
    <name evidence="9" type="ORF">GNH96_04895</name>
</gene>
<sequence>MAYMIVEENCTGCCACEPECPNQAISEASNGLFVIDPAKCTECIGHYDEPQCVAVCPIDLTCIIDDNYPRYEAA</sequence>
<accession>A0A858Q6M4</accession>
<evidence type="ECO:0000256" key="3">
    <source>
        <dbReference type="ARBA" id="ARBA00022485"/>
    </source>
</evidence>
<dbReference type="EMBL" id="CP046565">
    <property type="protein sequence ID" value="QJD29366.1"/>
    <property type="molecule type" value="Genomic_DNA"/>
</dbReference>
<evidence type="ECO:0000256" key="5">
    <source>
        <dbReference type="ARBA" id="ARBA00022982"/>
    </source>
</evidence>
<evidence type="ECO:0000256" key="7">
    <source>
        <dbReference type="ARBA" id="ARBA00023014"/>
    </source>
</evidence>
<dbReference type="AlphaFoldDB" id="A0A858Q6M4"/>
<evidence type="ECO:0000259" key="8">
    <source>
        <dbReference type="PROSITE" id="PS51379"/>
    </source>
</evidence>
<dbReference type="SUPFAM" id="SSF54862">
    <property type="entry name" value="4Fe-4S ferredoxins"/>
    <property type="match status" value="1"/>
</dbReference>
<name>A0A858Q6M4_9GAMM</name>
<evidence type="ECO:0000256" key="1">
    <source>
        <dbReference type="ARBA" id="ARBA00001966"/>
    </source>
</evidence>
<keyword evidence="3" id="KW-0004">4Fe-4S</keyword>
<reference evidence="10" key="1">
    <citation type="submission" date="2019-12" db="EMBL/GenBank/DDBJ databases">
        <authorList>
            <person name="Awala S.I."/>
            <person name="Rhee S.K."/>
        </authorList>
    </citation>
    <scope>NUCLEOTIDE SEQUENCE [LARGE SCALE GENOMIC DNA]</scope>
    <source>
        <strain evidence="10">IM1</strain>
    </source>
</reference>
<keyword evidence="2" id="KW-0813">Transport</keyword>
<keyword evidence="10" id="KW-1185">Reference proteome</keyword>
<evidence type="ECO:0000256" key="4">
    <source>
        <dbReference type="ARBA" id="ARBA00022723"/>
    </source>
</evidence>
<dbReference type="Pfam" id="PF00037">
    <property type="entry name" value="Fer4"/>
    <property type="match status" value="1"/>
</dbReference>
<evidence type="ECO:0000256" key="6">
    <source>
        <dbReference type="ARBA" id="ARBA00023004"/>
    </source>
</evidence>
<protein>
    <submittedName>
        <fullName evidence="9">Ferredoxin</fullName>
    </submittedName>
</protein>
<keyword evidence="6" id="KW-0408">Iron</keyword>
<keyword evidence="4" id="KW-0479">Metal-binding</keyword>
<feature type="domain" description="4Fe-4S ferredoxin-type" evidence="8">
    <location>
        <begin position="1"/>
        <end position="30"/>
    </location>
</feature>
<keyword evidence="7" id="KW-0411">Iron-sulfur</keyword>
<dbReference type="KEGG" id="metu:GNH96_04895"/>
<feature type="domain" description="4Fe-4S ferredoxin-type" evidence="8">
    <location>
        <begin position="31"/>
        <end position="66"/>
    </location>
</feature>
<proteinExistence type="predicted"/>
<organism evidence="9 10">
    <name type="scientific">Methylococcus geothermalis</name>
    <dbReference type="NCBI Taxonomy" id="2681310"/>
    <lineage>
        <taxon>Bacteria</taxon>
        <taxon>Pseudomonadati</taxon>
        <taxon>Pseudomonadota</taxon>
        <taxon>Gammaproteobacteria</taxon>
        <taxon>Methylococcales</taxon>
        <taxon>Methylococcaceae</taxon>
        <taxon>Methylococcus</taxon>
    </lineage>
</organism>
<dbReference type="Proteomes" id="UP000503004">
    <property type="component" value="Chromosome"/>
</dbReference>